<protein>
    <submittedName>
        <fullName evidence="2">Uncharacterized protein</fullName>
    </submittedName>
</protein>
<reference evidence="2 3" key="1">
    <citation type="submission" date="2024-03" db="EMBL/GenBank/DDBJ databases">
        <authorList>
            <person name="Martinez-Hernandez J."/>
        </authorList>
    </citation>
    <scope>NUCLEOTIDE SEQUENCE [LARGE SCALE GENOMIC DNA]</scope>
</reference>
<name>A0AAV1YC85_LUPLU</name>
<evidence type="ECO:0000313" key="2">
    <source>
        <dbReference type="EMBL" id="CAL0331538.1"/>
    </source>
</evidence>
<feature type="transmembrane region" description="Helical" evidence="1">
    <location>
        <begin position="104"/>
        <end position="130"/>
    </location>
</feature>
<dbReference type="Proteomes" id="UP001497480">
    <property type="component" value="Unassembled WGS sequence"/>
</dbReference>
<keyword evidence="3" id="KW-1185">Reference proteome</keyword>
<organism evidence="2 3">
    <name type="scientific">Lupinus luteus</name>
    <name type="common">European yellow lupine</name>
    <dbReference type="NCBI Taxonomy" id="3873"/>
    <lineage>
        <taxon>Eukaryota</taxon>
        <taxon>Viridiplantae</taxon>
        <taxon>Streptophyta</taxon>
        <taxon>Embryophyta</taxon>
        <taxon>Tracheophyta</taxon>
        <taxon>Spermatophyta</taxon>
        <taxon>Magnoliopsida</taxon>
        <taxon>eudicotyledons</taxon>
        <taxon>Gunneridae</taxon>
        <taxon>Pentapetalae</taxon>
        <taxon>rosids</taxon>
        <taxon>fabids</taxon>
        <taxon>Fabales</taxon>
        <taxon>Fabaceae</taxon>
        <taxon>Papilionoideae</taxon>
        <taxon>50 kb inversion clade</taxon>
        <taxon>genistoids sensu lato</taxon>
        <taxon>core genistoids</taxon>
        <taxon>Genisteae</taxon>
        <taxon>Lupinus</taxon>
    </lineage>
</organism>
<keyword evidence="1" id="KW-1133">Transmembrane helix</keyword>
<evidence type="ECO:0000313" key="3">
    <source>
        <dbReference type="Proteomes" id="UP001497480"/>
    </source>
</evidence>
<proteinExistence type="predicted"/>
<dbReference type="AlphaFoldDB" id="A0AAV1YC85"/>
<evidence type="ECO:0000256" key="1">
    <source>
        <dbReference type="SAM" id="Phobius"/>
    </source>
</evidence>
<keyword evidence="1" id="KW-0812">Transmembrane</keyword>
<sequence>MAKKVPAKAVPAITALLMENADEGAVSDGGGCGAEPAGPGEWAAPGLDAGGGIEVGASDGVEAGVGDGGETVVGARAGAIVGGVGVGGVAVVGAGAGADLGGGGGVAVGVAVVVGGGVAVGVAVVVGGWLELQCWEQKDGAEIYGTYEQLDPEEICCYNMTRYATG</sequence>
<accession>A0AAV1YC85</accession>
<dbReference type="EMBL" id="CAXHTB010000023">
    <property type="protein sequence ID" value="CAL0331538.1"/>
    <property type="molecule type" value="Genomic_DNA"/>
</dbReference>
<keyword evidence="1" id="KW-0472">Membrane</keyword>
<gene>
    <name evidence="2" type="ORF">LLUT_LOCUS32598</name>
</gene>
<comment type="caution">
    <text evidence="2">The sequence shown here is derived from an EMBL/GenBank/DDBJ whole genome shotgun (WGS) entry which is preliminary data.</text>
</comment>
<feature type="transmembrane region" description="Helical" evidence="1">
    <location>
        <begin position="77"/>
        <end position="98"/>
    </location>
</feature>